<evidence type="ECO:0000259" key="7">
    <source>
        <dbReference type="Pfam" id="PF13183"/>
    </source>
</evidence>
<feature type="non-terminal residue" evidence="8">
    <location>
        <position position="245"/>
    </location>
</feature>
<keyword evidence="5" id="KW-0411">Iron-sulfur</keyword>
<dbReference type="InterPro" id="IPR051460">
    <property type="entry name" value="HdrC_iron-sulfur_subunit"/>
</dbReference>
<sequence length="245" mass="27753">MVEIDKSLMGKDVLELAFDNCIRCSTCKYSYKGFEPSCPSGEKFLFESYWASGKIRIIRGVVTGELEWSEDLKDAIFACPTCGACMDACQAPYADYIVDIIEALRELAVKHIGPAKNQEFLVSRCEENCNPYGESNSDNEELKKKFDLPDKADWVYYIGCTSNYRQQSLRDSTLRFLKKSGINFTLIDEHCCTSPMIRTGQLSIVKDYISYNIAQIKNTGATKVITSCAGCYRTFKKDFEKFGEE</sequence>
<dbReference type="EMBL" id="BARU01002547">
    <property type="protein sequence ID" value="GAH29485.1"/>
    <property type="molecule type" value="Genomic_DNA"/>
</dbReference>
<evidence type="ECO:0000256" key="2">
    <source>
        <dbReference type="ARBA" id="ARBA00022723"/>
    </source>
</evidence>
<dbReference type="GO" id="GO:0051539">
    <property type="term" value="F:4 iron, 4 sulfur cluster binding"/>
    <property type="evidence" value="ECO:0007669"/>
    <property type="project" value="UniProtKB-KW"/>
</dbReference>
<dbReference type="PANTHER" id="PTHR43255">
    <property type="entry name" value="IRON-SULFUR-BINDING OXIDOREDUCTASE FADF-RELATED-RELATED"/>
    <property type="match status" value="1"/>
</dbReference>
<comment type="caution">
    <text evidence="8">The sequence shown here is derived from an EMBL/GenBank/DDBJ whole genome shotgun (WGS) entry which is preliminary data.</text>
</comment>
<dbReference type="GO" id="GO:0005886">
    <property type="term" value="C:plasma membrane"/>
    <property type="evidence" value="ECO:0007669"/>
    <property type="project" value="TreeGrafter"/>
</dbReference>
<accession>X1FAD2</accession>
<dbReference type="GO" id="GO:0016491">
    <property type="term" value="F:oxidoreductase activity"/>
    <property type="evidence" value="ECO:0007669"/>
    <property type="project" value="UniProtKB-KW"/>
</dbReference>
<feature type="domain" description="4Fe-4S ferredoxin-type" evidence="7">
    <location>
        <begin position="18"/>
        <end position="90"/>
    </location>
</feature>
<dbReference type="PANTHER" id="PTHR43255:SF1">
    <property type="entry name" value="IRON-SULFUR-BINDING OXIDOREDUCTASE FADF-RELATED"/>
    <property type="match status" value="1"/>
</dbReference>
<evidence type="ECO:0000256" key="5">
    <source>
        <dbReference type="ARBA" id="ARBA00023014"/>
    </source>
</evidence>
<organism evidence="8">
    <name type="scientific">marine sediment metagenome</name>
    <dbReference type="NCBI Taxonomy" id="412755"/>
    <lineage>
        <taxon>unclassified sequences</taxon>
        <taxon>metagenomes</taxon>
        <taxon>ecological metagenomes</taxon>
    </lineage>
</organism>
<feature type="domain" description="Cysteine-rich" evidence="6">
    <location>
        <begin position="154"/>
        <end position="236"/>
    </location>
</feature>
<evidence type="ECO:0008006" key="9">
    <source>
        <dbReference type="Google" id="ProtNLM"/>
    </source>
</evidence>
<dbReference type="Gene3D" id="1.10.1060.10">
    <property type="entry name" value="Alpha-helical ferredoxin"/>
    <property type="match status" value="1"/>
</dbReference>
<dbReference type="SUPFAM" id="SSF46548">
    <property type="entry name" value="alpha-helical ferredoxin"/>
    <property type="match status" value="1"/>
</dbReference>
<dbReference type="Pfam" id="PF13183">
    <property type="entry name" value="Fer4_8"/>
    <property type="match status" value="1"/>
</dbReference>
<proteinExistence type="predicted"/>
<evidence type="ECO:0000256" key="3">
    <source>
        <dbReference type="ARBA" id="ARBA00023002"/>
    </source>
</evidence>
<name>X1FAD2_9ZZZZ</name>
<dbReference type="GO" id="GO:0046872">
    <property type="term" value="F:metal ion binding"/>
    <property type="evidence" value="ECO:0007669"/>
    <property type="project" value="UniProtKB-KW"/>
</dbReference>
<evidence type="ECO:0000259" key="6">
    <source>
        <dbReference type="Pfam" id="PF02754"/>
    </source>
</evidence>
<dbReference type="AlphaFoldDB" id="X1FAD2"/>
<dbReference type="InterPro" id="IPR004017">
    <property type="entry name" value="Cys_rich_dom"/>
</dbReference>
<keyword evidence="1" id="KW-0004">4Fe-4S</keyword>
<protein>
    <recommendedName>
        <fullName evidence="9">(Fe-S)-binding protein</fullName>
    </recommendedName>
</protein>
<evidence type="ECO:0000313" key="8">
    <source>
        <dbReference type="EMBL" id="GAH29485.1"/>
    </source>
</evidence>
<gene>
    <name evidence="8" type="ORF">S03H2_05965</name>
</gene>
<keyword evidence="4" id="KW-0408">Iron</keyword>
<evidence type="ECO:0000256" key="4">
    <source>
        <dbReference type="ARBA" id="ARBA00023004"/>
    </source>
</evidence>
<keyword evidence="3" id="KW-0560">Oxidoreductase</keyword>
<evidence type="ECO:0000256" key="1">
    <source>
        <dbReference type="ARBA" id="ARBA00022485"/>
    </source>
</evidence>
<reference evidence="8" key="1">
    <citation type="journal article" date="2014" name="Front. Microbiol.">
        <title>High frequency of phylogenetically diverse reductive dehalogenase-homologous genes in deep subseafloor sedimentary metagenomes.</title>
        <authorList>
            <person name="Kawai M."/>
            <person name="Futagami T."/>
            <person name="Toyoda A."/>
            <person name="Takaki Y."/>
            <person name="Nishi S."/>
            <person name="Hori S."/>
            <person name="Arai W."/>
            <person name="Tsubouchi T."/>
            <person name="Morono Y."/>
            <person name="Uchiyama I."/>
            <person name="Ito T."/>
            <person name="Fujiyama A."/>
            <person name="Inagaki F."/>
            <person name="Takami H."/>
        </authorList>
    </citation>
    <scope>NUCLEOTIDE SEQUENCE</scope>
    <source>
        <strain evidence="8">Expedition CK06-06</strain>
    </source>
</reference>
<dbReference type="InterPro" id="IPR009051">
    <property type="entry name" value="Helical_ferredxn"/>
</dbReference>
<keyword evidence="2" id="KW-0479">Metal-binding</keyword>
<dbReference type="InterPro" id="IPR017896">
    <property type="entry name" value="4Fe4S_Fe-S-bd"/>
</dbReference>
<dbReference type="Pfam" id="PF02754">
    <property type="entry name" value="CCG"/>
    <property type="match status" value="1"/>
</dbReference>